<dbReference type="OrthoDB" id="2370124at2"/>
<dbReference type="Gene3D" id="3.30.300.210">
    <property type="entry name" value="Nutrient germinant receptor protein C, domain 3"/>
    <property type="match status" value="1"/>
</dbReference>
<evidence type="ECO:0000256" key="3">
    <source>
        <dbReference type="ARBA" id="ARBA00022544"/>
    </source>
</evidence>
<dbReference type="Pfam" id="PF05504">
    <property type="entry name" value="Spore_GerAC"/>
    <property type="match status" value="1"/>
</dbReference>
<evidence type="ECO:0000256" key="6">
    <source>
        <dbReference type="ARBA" id="ARBA00023139"/>
    </source>
</evidence>
<evidence type="ECO:0000313" key="11">
    <source>
        <dbReference type="Proteomes" id="UP000265801"/>
    </source>
</evidence>
<evidence type="ECO:0000259" key="9">
    <source>
        <dbReference type="Pfam" id="PF25198"/>
    </source>
</evidence>
<dbReference type="RefSeq" id="WP_119546604.1">
    <property type="nucleotide sequence ID" value="NZ_QXIR01000010.1"/>
</dbReference>
<gene>
    <name evidence="10" type="ORF">D3H55_09125</name>
</gene>
<protein>
    <submittedName>
        <fullName evidence="10">Ger(X)C family spore germination protein</fullName>
    </submittedName>
</protein>
<organism evidence="10 11">
    <name type="scientific">Bacillus salacetis</name>
    <dbReference type="NCBI Taxonomy" id="2315464"/>
    <lineage>
        <taxon>Bacteria</taxon>
        <taxon>Bacillati</taxon>
        <taxon>Bacillota</taxon>
        <taxon>Bacilli</taxon>
        <taxon>Bacillales</taxon>
        <taxon>Bacillaceae</taxon>
        <taxon>Bacillus</taxon>
    </lineage>
</organism>
<keyword evidence="6" id="KW-0564">Palmitate</keyword>
<comment type="caution">
    <text evidence="10">The sequence shown here is derived from an EMBL/GenBank/DDBJ whole genome shotgun (WGS) entry which is preliminary data.</text>
</comment>
<name>A0A3A1QZE9_9BACI</name>
<evidence type="ECO:0000256" key="1">
    <source>
        <dbReference type="ARBA" id="ARBA00004635"/>
    </source>
</evidence>
<keyword evidence="3" id="KW-0309">Germination</keyword>
<dbReference type="InterPro" id="IPR038501">
    <property type="entry name" value="Spore_GerAC_C_sf"/>
</dbReference>
<keyword evidence="7" id="KW-0449">Lipoprotein</keyword>
<sequence>MKKVVELFVIFCTLFLLTGCWDQILLKNTRLILAASFDKSSGGRVVDGVTTPIISSAGPENRKESVELLVAEGLSPRDARLEIDNKTSQKLDASKLLVLLIGSEMASEDIYSVMDVFYRDPKSALSAKVAIVDGKGLDVLESTTQSSQRPGNVLTDLINSAESISSVSKEDIQSICAEMFDTGVDFLVPYLKILPGEEVKVDGMAMFHNKSFSGMVLTPEESRLFLLLKNKTGKSIPFTYKLEYKGKETFVSFKVKSYKSKVKVIASDNKIKVPLRLEVDVKIDEFPEDALLETATVKELTKLITDHFNEDVTRVIKKLQEANCDGLGIENRLQAFHPDVWKKADWNKEYKNVSFQPEIKVKVVQHGVID</sequence>
<dbReference type="PANTHER" id="PTHR35789:SF1">
    <property type="entry name" value="SPORE GERMINATION PROTEIN B3"/>
    <property type="match status" value="1"/>
</dbReference>
<dbReference type="AlphaFoldDB" id="A0A3A1QZE9"/>
<dbReference type="Pfam" id="PF25198">
    <property type="entry name" value="Spore_GerAC_N"/>
    <property type="match status" value="1"/>
</dbReference>
<keyword evidence="4" id="KW-0732">Signal</keyword>
<dbReference type="PANTHER" id="PTHR35789">
    <property type="entry name" value="SPORE GERMINATION PROTEIN B3"/>
    <property type="match status" value="1"/>
</dbReference>
<feature type="domain" description="Spore germination GerAC-like C-terminal" evidence="8">
    <location>
        <begin position="202"/>
        <end position="367"/>
    </location>
</feature>
<dbReference type="NCBIfam" id="TIGR02887">
    <property type="entry name" value="spore_ger_x_C"/>
    <property type="match status" value="1"/>
</dbReference>
<dbReference type="InterPro" id="IPR008844">
    <property type="entry name" value="Spore_GerAC-like"/>
</dbReference>
<evidence type="ECO:0000256" key="4">
    <source>
        <dbReference type="ARBA" id="ARBA00022729"/>
    </source>
</evidence>
<accession>A0A3A1QZE9</accession>
<dbReference type="GO" id="GO:0016020">
    <property type="term" value="C:membrane"/>
    <property type="evidence" value="ECO:0007669"/>
    <property type="project" value="UniProtKB-SubCell"/>
</dbReference>
<comment type="similarity">
    <text evidence="2">Belongs to the GerABKC lipoprotein family.</text>
</comment>
<dbReference type="GO" id="GO:0009847">
    <property type="term" value="P:spore germination"/>
    <property type="evidence" value="ECO:0007669"/>
    <property type="project" value="InterPro"/>
</dbReference>
<keyword evidence="5" id="KW-0472">Membrane</keyword>
<evidence type="ECO:0000256" key="5">
    <source>
        <dbReference type="ARBA" id="ARBA00023136"/>
    </source>
</evidence>
<dbReference type="EMBL" id="QXIR01000010">
    <property type="protein sequence ID" value="RIW34666.1"/>
    <property type="molecule type" value="Genomic_DNA"/>
</dbReference>
<evidence type="ECO:0000256" key="7">
    <source>
        <dbReference type="ARBA" id="ARBA00023288"/>
    </source>
</evidence>
<comment type="subcellular location">
    <subcellularLocation>
        <location evidence="1">Membrane</location>
        <topology evidence="1">Lipid-anchor</topology>
    </subcellularLocation>
</comment>
<dbReference type="Proteomes" id="UP000265801">
    <property type="component" value="Unassembled WGS sequence"/>
</dbReference>
<evidence type="ECO:0000256" key="2">
    <source>
        <dbReference type="ARBA" id="ARBA00007886"/>
    </source>
</evidence>
<evidence type="ECO:0000313" key="10">
    <source>
        <dbReference type="EMBL" id="RIW34666.1"/>
    </source>
</evidence>
<dbReference type="InterPro" id="IPR057336">
    <property type="entry name" value="GerAC_N"/>
</dbReference>
<reference evidence="10 11" key="1">
    <citation type="submission" date="2018-09" db="EMBL/GenBank/DDBJ databases">
        <title>Bacillus saliacetes sp. nov., isolated from Thai shrimp paste (Ka-pi).</title>
        <authorList>
            <person name="Daroonpunt R."/>
            <person name="Tanasupawat S."/>
            <person name="Yiamsombut S."/>
        </authorList>
    </citation>
    <scope>NUCLEOTIDE SEQUENCE [LARGE SCALE GENOMIC DNA]</scope>
    <source>
        <strain evidence="10 11">SKP7-4</strain>
    </source>
</reference>
<keyword evidence="11" id="KW-1185">Reference proteome</keyword>
<dbReference type="PROSITE" id="PS51257">
    <property type="entry name" value="PROKAR_LIPOPROTEIN"/>
    <property type="match status" value="1"/>
</dbReference>
<proteinExistence type="inferred from homology"/>
<evidence type="ECO:0000259" key="8">
    <source>
        <dbReference type="Pfam" id="PF05504"/>
    </source>
</evidence>
<feature type="domain" description="Spore germination protein N-terminal" evidence="9">
    <location>
        <begin position="22"/>
        <end position="193"/>
    </location>
</feature>
<dbReference type="InterPro" id="IPR046953">
    <property type="entry name" value="Spore_GerAC-like_C"/>
</dbReference>